<evidence type="ECO:0000256" key="6">
    <source>
        <dbReference type="SAM" id="MobiDB-lite"/>
    </source>
</evidence>
<dbReference type="Pfam" id="PF24796">
    <property type="entry name" value="WDR55"/>
    <property type="match status" value="1"/>
</dbReference>
<comment type="caution">
    <text evidence="7">The sequence shown here is derived from an EMBL/GenBank/DDBJ whole genome shotgun (WGS) entry which is preliminary data.</text>
</comment>
<evidence type="ECO:0000256" key="4">
    <source>
        <dbReference type="ARBA" id="ARBA00023478"/>
    </source>
</evidence>
<reference evidence="7" key="1">
    <citation type="submission" date="2023-07" db="EMBL/GenBank/DDBJ databases">
        <title>Chromosome-level genome assembly of Artemia franciscana.</title>
        <authorList>
            <person name="Jo E."/>
        </authorList>
    </citation>
    <scope>NUCLEOTIDE SEQUENCE</scope>
    <source>
        <tissue evidence="7">Whole body</tissue>
    </source>
</reference>
<sequence length="536" mass="60058">MGKRKKSNIPVTSKGINLGSKKSTKNEKEKTHSSSSSGLRSILKKPKHENQGGTQSNGKSALTVLKSDIHDESGAISDSIVDSDLSDSDEELFVQEVAEEHSEKTEEVEANDMKNIEKHADDEVGCEVSEDSDWDDTSDSSGEEKDEKTAEPHEFDKPEEENESDSDEDEVVAAIRKATEPKARRYPRPITLETEASAISFHPYKEVIAVGDMDGTVLIHKYSNEENQLLYALKNHGKRSVRCVEFSDEGNYLISACRGQKIVLVDSSTAKPKAIVKEAHESSIYCIKSINENMFASGDDDGFIKLWDVREKSFKAVCEWKDMDEFVTCIAVDEDERTLLATSGEGTLTAFNLRQRKMKMQSEVYESEMNSVAFVREGSKVLAGSGNGMISIFNRDEYGYHSDTFGDHPDAINALIPITENIVATACEDGSIRALHLFPHRFIGVIGSHQDASDRHISYPVERLDISTCGHYLASVSHNRQVKFWNISYFEEIDVSMGEKSNRNKKKSNRKNRQDYQLPSSNMRNISDFFQDLAEE</sequence>
<feature type="region of interest" description="Disordered" evidence="6">
    <location>
        <begin position="97"/>
        <end position="170"/>
    </location>
</feature>
<accession>A0AA88HID4</accession>
<evidence type="ECO:0000313" key="8">
    <source>
        <dbReference type="Proteomes" id="UP001187531"/>
    </source>
</evidence>
<dbReference type="PANTHER" id="PTHR44019:SF20">
    <property type="entry name" value="WD REPEAT-CONTAINING PROTEIN 55"/>
    <property type="match status" value="1"/>
</dbReference>
<dbReference type="SUPFAM" id="SSF50978">
    <property type="entry name" value="WD40 repeat-like"/>
    <property type="match status" value="1"/>
</dbReference>
<feature type="compositionally biased region" description="Polar residues" evidence="6">
    <location>
        <begin position="51"/>
        <end position="60"/>
    </location>
</feature>
<evidence type="ECO:0000313" key="7">
    <source>
        <dbReference type="EMBL" id="KAK2712570.1"/>
    </source>
</evidence>
<dbReference type="PANTHER" id="PTHR44019">
    <property type="entry name" value="WD REPEAT-CONTAINING PROTEIN 55"/>
    <property type="match status" value="1"/>
</dbReference>
<dbReference type="Gene3D" id="2.130.10.10">
    <property type="entry name" value="YVTN repeat-like/Quinoprotein amine dehydrogenase"/>
    <property type="match status" value="2"/>
</dbReference>
<evidence type="ECO:0000256" key="2">
    <source>
        <dbReference type="ARBA" id="ARBA00022574"/>
    </source>
</evidence>
<feature type="compositionally biased region" description="Basic and acidic residues" evidence="6">
    <location>
        <begin position="142"/>
        <end position="156"/>
    </location>
</feature>
<name>A0AA88HID4_ARTSF</name>
<dbReference type="EMBL" id="JAVRJZ010000015">
    <property type="protein sequence ID" value="KAK2712569.1"/>
    <property type="molecule type" value="Genomic_DNA"/>
</dbReference>
<feature type="compositionally biased region" description="Basic and acidic residues" evidence="6">
    <location>
        <begin position="98"/>
        <end position="122"/>
    </location>
</feature>
<evidence type="ECO:0000256" key="1">
    <source>
        <dbReference type="ARBA" id="ARBA00007625"/>
    </source>
</evidence>
<dbReference type="InterPro" id="IPR001680">
    <property type="entry name" value="WD40_rpt"/>
</dbReference>
<comment type="similarity">
    <text evidence="1">Belongs to the WD repeat WDR55 family.</text>
</comment>
<keyword evidence="2 5" id="KW-0853">WD repeat</keyword>
<keyword evidence="8" id="KW-1185">Reference proteome</keyword>
<dbReference type="EMBL" id="JAVRJZ010000015">
    <property type="protein sequence ID" value="KAK2712570.1"/>
    <property type="molecule type" value="Genomic_DNA"/>
</dbReference>
<organism evidence="7 8">
    <name type="scientific">Artemia franciscana</name>
    <name type="common">Brine shrimp</name>
    <name type="synonym">Artemia sanfranciscana</name>
    <dbReference type="NCBI Taxonomy" id="6661"/>
    <lineage>
        <taxon>Eukaryota</taxon>
        <taxon>Metazoa</taxon>
        <taxon>Ecdysozoa</taxon>
        <taxon>Arthropoda</taxon>
        <taxon>Crustacea</taxon>
        <taxon>Branchiopoda</taxon>
        <taxon>Anostraca</taxon>
        <taxon>Artemiidae</taxon>
        <taxon>Artemia</taxon>
    </lineage>
</organism>
<dbReference type="PROSITE" id="PS50082">
    <property type="entry name" value="WD_REPEATS_2"/>
    <property type="match status" value="1"/>
</dbReference>
<gene>
    <name evidence="7" type="ORF">QYM36_011304</name>
</gene>
<feature type="compositionally biased region" description="Acidic residues" evidence="6">
    <location>
        <begin position="157"/>
        <end position="170"/>
    </location>
</feature>
<evidence type="ECO:0000256" key="3">
    <source>
        <dbReference type="ARBA" id="ARBA00022737"/>
    </source>
</evidence>
<dbReference type="InterPro" id="IPR036322">
    <property type="entry name" value="WD40_repeat_dom_sf"/>
</dbReference>
<dbReference type="Proteomes" id="UP001187531">
    <property type="component" value="Unassembled WGS sequence"/>
</dbReference>
<dbReference type="AlphaFoldDB" id="A0AA88HID4"/>
<dbReference type="InterPro" id="IPR050505">
    <property type="entry name" value="WDR55/POC1"/>
</dbReference>
<feature type="region of interest" description="Disordered" evidence="6">
    <location>
        <begin position="499"/>
        <end position="520"/>
    </location>
</feature>
<dbReference type="InterPro" id="IPR015943">
    <property type="entry name" value="WD40/YVTN_repeat-like_dom_sf"/>
</dbReference>
<feature type="compositionally biased region" description="Acidic residues" evidence="6">
    <location>
        <begin position="123"/>
        <end position="138"/>
    </location>
</feature>
<evidence type="ECO:0000256" key="5">
    <source>
        <dbReference type="PROSITE-ProRule" id="PRU00221"/>
    </source>
</evidence>
<feature type="region of interest" description="Disordered" evidence="6">
    <location>
        <begin position="1"/>
        <end position="66"/>
    </location>
</feature>
<proteinExistence type="inferred from homology"/>
<dbReference type="SMART" id="SM00320">
    <property type="entry name" value="WD40"/>
    <property type="match status" value="7"/>
</dbReference>
<feature type="repeat" description="WD" evidence="5">
    <location>
        <begin position="277"/>
        <end position="317"/>
    </location>
</feature>
<keyword evidence="3" id="KW-0677">Repeat</keyword>
<protein>
    <recommendedName>
        <fullName evidence="4">WD repeat-containing protein 55 homolog</fullName>
    </recommendedName>
</protein>